<feature type="domain" description="HTH LytTR-type" evidence="3">
    <location>
        <begin position="142"/>
        <end position="245"/>
    </location>
</feature>
<keyword evidence="1" id="KW-0597">Phosphoprotein</keyword>
<dbReference type="Gene3D" id="2.40.50.1020">
    <property type="entry name" value="LytTr DNA-binding domain"/>
    <property type="match status" value="1"/>
</dbReference>
<dbReference type="Gene3D" id="3.40.50.2300">
    <property type="match status" value="1"/>
</dbReference>
<dbReference type="EMBL" id="JBHULS010000008">
    <property type="protein sequence ID" value="MFD2552646.1"/>
    <property type="molecule type" value="Genomic_DNA"/>
</dbReference>
<dbReference type="Pfam" id="PF04397">
    <property type="entry name" value="LytTR"/>
    <property type="match status" value="1"/>
</dbReference>
<dbReference type="SMART" id="SM00448">
    <property type="entry name" value="REC"/>
    <property type="match status" value="1"/>
</dbReference>
<keyword evidence="5" id="KW-1185">Reference proteome</keyword>
<feature type="modified residue" description="4-aspartylphosphate" evidence="1">
    <location>
        <position position="57"/>
    </location>
</feature>
<dbReference type="PANTHER" id="PTHR37299">
    <property type="entry name" value="TRANSCRIPTIONAL REGULATOR-RELATED"/>
    <property type="match status" value="1"/>
</dbReference>
<reference evidence="5" key="1">
    <citation type="journal article" date="2019" name="Int. J. Syst. Evol. Microbiol.">
        <title>The Global Catalogue of Microorganisms (GCM) 10K type strain sequencing project: providing services to taxonomists for standard genome sequencing and annotation.</title>
        <authorList>
            <consortium name="The Broad Institute Genomics Platform"/>
            <consortium name="The Broad Institute Genome Sequencing Center for Infectious Disease"/>
            <person name="Wu L."/>
            <person name="Ma J."/>
        </authorList>
    </citation>
    <scope>NUCLEOTIDE SEQUENCE [LARGE SCALE GENOMIC DNA]</scope>
    <source>
        <strain evidence="5">KCTC 42587</strain>
    </source>
</reference>
<dbReference type="PANTHER" id="PTHR37299:SF1">
    <property type="entry name" value="STAGE 0 SPORULATION PROTEIN A HOMOLOG"/>
    <property type="match status" value="1"/>
</dbReference>
<dbReference type="InterPro" id="IPR046947">
    <property type="entry name" value="LytR-like"/>
</dbReference>
<evidence type="ECO:0000256" key="1">
    <source>
        <dbReference type="PROSITE-ProRule" id="PRU00169"/>
    </source>
</evidence>
<dbReference type="SMART" id="SM00850">
    <property type="entry name" value="LytTR"/>
    <property type="match status" value="1"/>
</dbReference>
<evidence type="ECO:0000313" key="4">
    <source>
        <dbReference type="EMBL" id="MFD2552646.1"/>
    </source>
</evidence>
<dbReference type="InterPro" id="IPR001789">
    <property type="entry name" value="Sig_transdc_resp-reg_receiver"/>
</dbReference>
<comment type="caution">
    <text evidence="4">The sequence shown here is derived from an EMBL/GenBank/DDBJ whole genome shotgun (WGS) entry which is preliminary data.</text>
</comment>
<protein>
    <submittedName>
        <fullName evidence="4">LytR/AlgR family response regulator transcription factor</fullName>
    </submittedName>
</protein>
<dbReference type="Pfam" id="PF00072">
    <property type="entry name" value="Response_reg"/>
    <property type="match status" value="1"/>
</dbReference>
<evidence type="ECO:0000313" key="5">
    <source>
        <dbReference type="Proteomes" id="UP001597472"/>
    </source>
</evidence>
<name>A0ABW5KVL1_9FLAO</name>
<organism evidence="4 5">
    <name type="scientific">Bizionia sediminis</name>
    <dbReference type="NCBI Taxonomy" id="1737064"/>
    <lineage>
        <taxon>Bacteria</taxon>
        <taxon>Pseudomonadati</taxon>
        <taxon>Bacteroidota</taxon>
        <taxon>Flavobacteriia</taxon>
        <taxon>Flavobacteriales</taxon>
        <taxon>Flavobacteriaceae</taxon>
        <taxon>Bizionia</taxon>
    </lineage>
</organism>
<dbReference type="Proteomes" id="UP001597472">
    <property type="component" value="Unassembled WGS sequence"/>
</dbReference>
<dbReference type="RefSeq" id="WP_376895049.1">
    <property type="nucleotide sequence ID" value="NZ_JBHULS010000008.1"/>
</dbReference>
<accession>A0ABW5KVL1</accession>
<feature type="domain" description="Response regulatory" evidence="2">
    <location>
        <begin position="5"/>
        <end position="120"/>
    </location>
</feature>
<gene>
    <name evidence="4" type="ORF">ACFSQP_12565</name>
</gene>
<dbReference type="SUPFAM" id="SSF52172">
    <property type="entry name" value="CheY-like"/>
    <property type="match status" value="1"/>
</dbReference>
<dbReference type="PROSITE" id="PS50110">
    <property type="entry name" value="RESPONSE_REGULATORY"/>
    <property type="match status" value="1"/>
</dbReference>
<dbReference type="InterPro" id="IPR007492">
    <property type="entry name" value="LytTR_DNA-bd_dom"/>
</dbReference>
<dbReference type="PROSITE" id="PS50930">
    <property type="entry name" value="HTH_LYTTR"/>
    <property type="match status" value="1"/>
</dbReference>
<evidence type="ECO:0000259" key="3">
    <source>
        <dbReference type="PROSITE" id="PS50930"/>
    </source>
</evidence>
<sequence length="246" mass="27949">MQKYDVLIVDDDATSIKILEYMLTTYCNAVGKIYTAKTVDDAIASCLKNHPDILLLDIVLGKNETSFSLLESIPNAKAEVIFITSYKEYAIQAINESQAVSYILKPVKLPIFIGAMDKAMKKLETKASYKNTENPTAYSIFLAIPSANRIEILKPEAIFYLEAQGRYTIFHLAEGRQKIACRNIGEYEKQLNPKQFFRIHHSFIVNLNMVTNINKSSGNYFELSNGKNLPIAKRRQEQLQKLLNIK</sequence>
<dbReference type="InterPro" id="IPR011006">
    <property type="entry name" value="CheY-like_superfamily"/>
</dbReference>
<proteinExistence type="predicted"/>
<evidence type="ECO:0000259" key="2">
    <source>
        <dbReference type="PROSITE" id="PS50110"/>
    </source>
</evidence>